<keyword evidence="2" id="KW-1185">Reference proteome</keyword>
<gene>
    <name evidence="1" type="ORF">WOB96_00475</name>
</gene>
<dbReference type="Pfam" id="PF04365">
    <property type="entry name" value="BrnT_toxin"/>
    <property type="match status" value="1"/>
</dbReference>
<sequence length="90" mass="10191">MLVTWDPRKAENNLRKHGIRFADAEVVLFDPLALTREDANAEGEQRHVTLGLDALGRVLVVVYTYRGEHIRIISARKATTKEARTYESGI</sequence>
<dbReference type="EMBL" id="JBBPCO010000001">
    <property type="protein sequence ID" value="MEK8088226.1"/>
    <property type="molecule type" value="Genomic_DNA"/>
</dbReference>
<protein>
    <submittedName>
        <fullName evidence="1">BrnT family toxin</fullName>
    </submittedName>
</protein>
<evidence type="ECO:0000313" key="2">
    <source>
        <dbReference type="Proteomes" id="UP001446205"/>
    </source>
</evidence>
<dbReference type="Proteomes" id="UP001446205">
    <property type="component" value="Unassembled WGS sequence"/>
</dbReference>
<accession>A0ABU9D4L2</accession>
<dbReference type="InterPro" id="IPR038573">
    <property type="entry name" value="BrnT_sf"/>
</dbReference>
<organism evidence="1 2">
    <name type="scientific">Thermithiobacillus plumbiphilus</name>
    <dbReference type="NCBI Taxonomy" id="1729899"/>
    <lineage>
        <taxon>Bacteria</taxon>
        <taxon>Pseudomonadati</taxon>
        <taxon>Pseudomonadota</taxon>
        <taxon>Acidithiobacillia</taxon>
        <taxon>Acidithiobacillales</taxon>
        <taxon>Thermithiobacillaceae</taxon>
        <taxon>Thermithiobacillus</taxon>
    </lineage>
</organism>
<reference evidence="1 2" key="1">
    <citation type="submission" date="2024-04" db="EMBL/GenBank/DDBJ databases">
        <authorList>
            <person name="Abashina T."/>
            <person name="Shaikin A."/>
        </authorList>
    </citation>
    <scope>NUCLEOTIDE SEQUENCE [LARGE SCALE GENOMIC DNA]</scope>
    <source>
        <strain evidence="1 2">AAFK</strain>
    </source>
</reference>
<dbReference type="RefSeq" id="WP_341369292.1">
    <property type="nucleotide sequence ID" value="NZ_JBBPCO010000001.1"/>
</dbReference>
<evidence type="ECO:0000313" key="1">
    <source>
        <dbReference type="EMBL" id="MEK8088226.1"/>
    </source>
</evidence>
<name>A0ABU9D4L2_9PROT</name>
<comment type="caution">
    <text evidence="1">The sequence shown here is derived from an EMBL/GenBank/DDBJ whole genome shotgun (WGS) entry which is preliminary data.</text>
</comment>
<dbReference type="InterPro" id="IPR007460">
    <property type="entry name" value="BrnT_toxin"/>
</dbReference>
<dbReference type="Gene3D" id="3.10.450.530">
    <property type="entry name" value="Ribonuclease toxin, BrnT, of type II toxin-antitoxin system"/>
    <property type="match status" value="1"/>
</dbReference>
<proteinExistence type="predicted"/>